<evidence type="ECO:0000256" key="2">
    <source>
        <dbReference type="SAM" id="Phobius"/>
    </source>
</evidence>
<dbReference type="InterPro" id="IPR044926">
    <property type="entry name" value="RGS_subdomain_2"/>
</dbReference>
<dbReference type="PANTHER" id="PTHR10845">
    <property type="entry name" value="REGULATOR OF G PROTEIN SIGNALING"/>
    <property type="match status" value="1"/>
</dbReference>
<dbReference type="SUPFAM" id="SSF48097">
    <property type="entry name" value="Regulator of G-protein signaling, RGS"/>
    <property type="match status" value="1"/>
</dbReference>
<dbReference type="PANTHER" id="PTHR10845:SF254">
    <property type="entry name" value="RGS DOMAIN-CONTAINING PROTEIN-RELATED"/>
    <property type="match status" value="1"/>
</dbReference>
<keyword evidence="5" id="KW-1185">Reference proteome</keyword>
<dbReference type="PROSITE" id="PS50132">
    <property type="entry name" value="RGS"/>
    <property type="match status" value="1"/>
</dbReference>
<dbReference type="SMART" id="SM00315">
    <property type="entry name" value="RGS"/>
    <property type="match status" value="1"/>
</dbReference>
<dbReference type="Pfam" id="PF00615">
    <property type="entry name" value="RGS"/>
    <property type="match status" value="1"/>
</dbReference>
<accession>A0A0D8XXB9</accession>
<sequence length="410" mass="46134">MLVSVLNYCGFNSSCPNVPLFDSIFCALVFFWLSLIYECDFKRAVKVDELNLCNRRGAADLNLTTIEHCCGDNETKSTSNKQCLFATTSRSTSASVSSGDPSKVDVGSSDRQHQQQHCHISSPRQSPHYALRPQLSLPLRLSNAFLHVHVRDDSTDFSLVTNGAVDEELAGAVGCGGSVQYCSSENRNKNRVYDEQRTLSTSLTAQNVGGERLASAVDAAATVDAATSSYVPDFEALSGTLPETNASRDMKTFKRVLRDPKLRQPFQLFLEQQFCAENLNFYVAVERFRDMQFNNETKAMERASFAKHIYERHFAANSAEPVNVDNSTSKRIRETMQAGKYPRNTFDLAQYQIFHLLKYDCWPRFLRAGGVQPVFSDEELAEEDERQHRLDIGGLFFSILINMLFLLLML</sequence>
<protein>
    <submittedName>
        <fullName evidence="4">Regulator of G protein signaling domain protein</fullName>
    </submittedName>
</protein>
<name>A0A0D8XXB9_DICVI</name>
<keyword evidence="2" id="KW-0472">Membrane</keyword>
<gene>
    <name evidence="4" type="ORF">DICVIV_05524</name>
</gene>
<evidence type="ECO:0000259" key="3">
    <source>
        <dbReference type="PROSITE" id="PS50132"/>
    </source>
</evidence>
<dbReference type="Proteomes" id="UP000053766">
    <property type="component" value="Unassembled WGS sequence"/>
</dbReference>
<feature type="region of interest" description="Disordered" evidence="1">
    <location>
        <begin position="92"/>
        <end position="127"/>
    </location>
</feature>
<dbReference type="PRINTS" id="PR01301">
    <property type="entry name" value="RGSPROTEIN"/>
</dbReference>
<keyword evidence="2" id="KW-0812">Transmembrane</keyword>
<feature type="transmembrane region" description="Helical" evidence="2">
    <location>
        <begin position="20"/>
        <end position="37"/>
    </location>
</feature>
<dbReference type="Gene3D" id="1.10.167.10">
    <property type="entry name" value="Regulator of G-protein Signalling 4, domain 2"/>
    <property type="match status" value="1"/>
</dbReference>
<evidence type="ECO:0000313" key="5">
    <source>
        <dbReference type="Proteomes" id="UP000053766"/>
    </source>
</evidence>
<dbReference type="InterPro" id="IPR036305">
    <property type="entry name" value="RGS_sf"/>
</dbReference>
<feature type="domain" description="RGS" evidence="3">
    <location>
        <begin position="252"/>
        <end position="368"/>
    </location>
</feature>
<dbReference type="AlphaFoldDB" id="A0A0D8XXB9"/>
<dbReference type="OrthoDB" id="196547at2759"/>
<dbReference type="InterPro" id="IPR016137">
    <property type="entry name" value="RGS"/>
</dbReference>
<evidence type="ECO:0000256" key="1">
    <source>
        <dbReference type="SAM" id="MobiDB-lite"/>
    </source>
</evidence>
<organism evidence="4 5">
    <name type="scientific">Dictyocaulus viviparus</name>
    <name type="common">Bovine lungworm</name>
    <dbReference type="NCBI Taxonomy" id="29172"/>
    <lineage>
        <taxon>Eukaryota</taxon>
        <taxon>Metazoa</taxon>
        <taxon>Ecdysozoa</taxon>
        <taxon>Nematoda</taxon>
        <taxon>Chromadorea</taxon>
        <taxon>Rhabditida</taxon>
        <taxon>Rhabditina</taxon>
        <taxon>Rhabditomorpha</taxon>
        <taxon>Strongyloidea</taxon>
        <taxon>Metastrongylidae</taxon>
        <taxon>Dictyocaulus</taxon>
    </lineage>
</organism>
<reference evidence="4 5" key="1">
    <citation type="submission" date="2013-11" db="EMBL/GenBank/DDBJ databases">
        <title>Draft genome of the bovine lungworm Dictyocaulus viviparus.</title>
        <authorList>
            <person name="Mitreva M."/>
        </authorList>
    </citation>
    <scope>NUCLEOTIDE SEQUENCE [LARGE SCALE GENOMIC DNA]</scope>
    <source>
        <strain evidence="4 5">HannoverDv2000</strain>
    </source>
</reference>
<keyword evidence="2" id="KW-1133">Transmembrane helix</keyword>
<evidence type="ECO:0000313" key="4">
    <source>
        <dbReference type="EMBL" id="KJH48409.1"/>
    </source>
</evidence>
<feature type="transmembrane region" description="Helical" evidence="2">
    <location>
        <begin position="390"/>
        <end position="409"/>
    </location>
</feature>
<feature type="compositionally biased region" description="Polar residues" evidence="1">
    <location>
        <begin position="115"/>
        <end position="125"/>
    </location>
</feature>
<dbReference type="EMBL" id="KN716269">
    <property type="protein sequence ID" value="KJH48409.1"/>
    <property type="molecule type" value="Genomic_DNA"/>
</dbReference>
<proteinExistence type="predicted"/>
<reference evidence="5" key="2">
    <citation type="journal article" date="2016" name="Sci. Rep.">
        <title>Dictyocaulus viviparus genome, variome and transcriptome elucidate lungworm biology and support future intervention.</title>
        <authorList>
            <person name="McNulty S.N."/>
            <person name="Strube C."/>
            <person name="Rosa B.A."/>
            <person name="Martin J.C."/>
            <person name="Tyagi R."/>
            <person name="Choi Y.J."/>
            <person name="Wang Q."/>
            <person name="Hallsworth Pepin K."/>
            <person name="Zhang X."/>
            <person name="Ozersky P."/>
            <person name="Wilson R.K."/>
            <person name="Sternberg P.W."/>
            <person name="Gasser R.B."/>
            <person name="Mitreva M."/>
        </authorList>
    </citation>
    <scope>NUCLEOTIDE SEQUENCE [LARGE SCALE GENOMIC DNA]</scope>
    <source>
        <strain evidence="5">HannoverDv2000</strain>
    </source>
</reference>
<dbReference type="STRING" id="29172.A0A0D8XXB9"/>